<dbReference type="FunFam" id="4.10.280.10:FF:000029">
    <property type="entry name" value="Achaete-scute family bHLH transcription factor 1"/>
    <property type="match status" value="1"/>
</dbReference>
<sequence>MTSTDEKKEKKKAPDSVDEPDSEKEKIPQKVVVVNVQLNGRKRSTKAVDNLSSEISKEKPNSAQPKKRNTGGSTVLFQSEPNAVARRNERERNRVRLVNDGFSSLRQHIPYFPDKKKLSKVETLRCAVSYIKHLQRLIEEHDEKIGLYGEEENGQNESNYAKWVTTAL</sequence>
<dbReference type="GeneID" id="110245497"/>
<feature type="compositionally biased region" description="Polar residues" evidence="5">
    <location>
        <begin position="70"/>
        <end position="81"/>
    </location>
</feature>
<dbReference type="Gene3D" id="4.10.280.10">
    <property type="entry name" value="Helix-loop-helix DNA-binding domain"/>
    <property type="match status" value="1"/>
</dbReference>
<evidence type="ECO:0000256" key="4">
    <source>
        <dbReference type="ARBA" id="ARBA00023242"/>
    </source>
</evidence>
<dbReference type="InterPro" id="IPR011598">
    <property type="entry name" value="bHLH_dom"/>
</dbReference>
<dbReference type="Proteomes" id="UP000887567">
    <property type="component" value="Unplaced"/>
</dbReference>
<dbReference type="SMART" id="SM00353">
    <property type="entry name" value="HLH"/>
    <property type="match status" value="1"/>
</dbReference>
<evidence type="ECO:0000256" key="2">
    <source>
        <dbReference type="ARBA" id="ARBA00022902"/>
    </source>
</evidence>
<dbReference type="GO" id="GO:0005634">
    <property type="term" value="C:nucleus"/>
    <property type="evidence" value="ECO:0007669"/>
    <property type="project" value="UniProtKB-SubCell"/>
</dbReference>
<feature type="region of interest" description="Disordered" evidence="5">
    <location>
        <begin position="1"/>
        <end position="92"/>
    </location>
</feature>
<keyword evidence="8" id="KW-1185">Reference proteome</keyword>
<dbReference type="InterPro" id="IPR050283">
    <property type="entry name" value="E-box_TF_Regulators"/>
</dbReference>
<dbReference type="PANTHER" id="PTHR23349">
    <property type="entry name" value="BASIC HELIX-LOOP-HELIX TRANSCRIPTION FACTOR, TWIST"/>
    <property type="match status" value="1"/>
</dbReference>
<evidence type="ECO:0000313" key="8">
    <source>
        <dbReference type="Proteomes" id="UP000887567"/>
    </source>
</evidence>
<dbReference type="GO" id="GO:0007399">
    <property type="term" value="P:nervous system development"/>
    <property type="evidence" value="ECO:0007669"/>
    <property type="project" value="UniProtKB-KW"/>
</dbReference>
<feature type="domain" description="BHLH" evidence="6">
    <location>
        <begin position="82"/>
        <end position="134"/>
    </location>
</feature>
<evidence type="ECO:0000313" key="7">
    <source>
        <dbReference type="EnsemblMetazoa" id="XP_028516865.1"/>
    </source>
</evidence>
<dbReference type="CDD" id="cd11390">
    <property type="entry name" value="bHLH_TS"/>
    <property type="match status" value="1"/>
</dbReference>
<dbReference type="AlphaFoldDB" id="A0A913YN10"/>
<dbReference type="PANTHER" id="PTHR23349:SF108">
    <property type="entry name" value="BHLH DOMAIN-CONTAINING PROTEIN"/>
    <property type="match status" value="1"/>
</dbReference>
<dbReference type="Pfam" id="PF00010">
    <property type="entry name" value="HLH"/>
    <property type="match status" value="1"/>
</dbReference>
<evidence type="ECO:0000259" key="6">
    <source>
        <dbReference type="PROSITE" id="PS50888"/>
    </source>
</evidence>
<proteinExistence type="predicted"/>
<dbReference type="GO" id="GO:0000981">
    <property type="term" value="F:DNA-binding transcription factor activity, RNA polymerase II-specific"/>
    <property type="evidence" value="ECO:0007669"/>
    <property type="project" value="TreeGrafter"/>
</dbReference>
<dbReference type="RefSeq" id="XP_028516865.1">
    <property type="nucleotide sequence ID" value="XM_028661064.1"/>
</dbReference>
<accession>A0A913YN10</accession>
<keyword evidence="3" id="KW-0238">DNA-binding</keyword>
<keyword evidence="4" id="KW-0539">Nucleus</keyword>
<dbReference type="OrthoDB" id="5970049at2759"/>
<comment type="subcellular location">
    <subcellularLocation>
        <location evidence="1">Nucleus</location>
    </subcellularLocation>
</comment>
<organism evidence="7 8">
    <name type="scientific">Exaiptasia diaphana</name>
    <name type="common">Tropical sea anemone</name>
    <name type="synonym">Aiptasia pulchella</name>
    <dbReference type="NCBI Taxonomy" id="2652724"/>
    <lineage>
        <taxon>Eukaryota</taxon>
        <taxon>Metazoa</taxon>
        <taxon>Cnidaria</taxon>
        <taxon>Anthozoa</taxon>
        <taxon>Hexacorallia</taxon>
        <taxon>Actiniaria</taxon>
        <taxon>Aiptasiidae</taxon>
        <taxon>Exaiptasia</taxon>
    </lineage>
</organism>
<evidence type="ECO:0000256" key="3">
    <source>
        <dbReference type="ARBA" id="ARBA00023125"/>
    </source>
</evidence>
<evidence type="ECO:0000256" key="1">
    <source>
        <dbReference type="ARBA" id="ARBA00004123"/>
    </source>
</evidence>
<feature type="compositionally biased region" description="Basic and acidic residues" evidence="5">
    <location>
        <begin position="1"/>
        <end position="15"/>
    </location>
</feature>
<dbReference type="EnsemblMetazoa" id="XM_028661064.1">
    <property type="protein sequence ID" value="XP_028516865.1"/>
    <property type="gene ID" value="LOC110245497"/>
</dbReference>
<dbReference type="KEGG" id="epa:110245497"/>
<dbReference type="SUPFAM" id="SSF47459">
    <property type="entry name" value="HLH, helix-loop-helix DNA-binding domain"/>
    <property type="match status" value="1"/>
</dbReference>
<dbReference type="GO" id="GO:0046983">
    <property type="term" value="F:protein dimerization activity"/>
    <property type="evidence" value="ECO:0007669"/>
    <property type="project" value="InterPro"/>
</dbReference>
<dbReference type="PROSITE" id="PS50888">
    <property type="entry name" value="BHLH"/>
    <property type="match status" value="1"/>
</dbReference>
<name>A0A913YN10_EXADI</name>
<protein>
    <recommendedName>
        <fullName evidence="6">BHLH domain-containing protein</fullName>
    </recommendedName>
</protein>
<dbReference type="InterPro" id="IPR036638">
    <property type="entry name" value="HLH_DNA-bd_sf"/>
</dbReference>
<reference evidence="7" key="1">
    <citation type="submission" date="2022-11" db="UniProtKB">
        <authorList>
            <consortium name="EnsemblMetazoa"/>
        </authorList>
    </citation>
    <scope>IDENTIFICATION</scope>
</reference>
<keyword evidence="2" id="KW-0524">Neurogenesis</keyword>
<dbReference type="GO" id="GO:0000977">
    <property type="term" value="F:RNA polymerase II transcription regulatory region sequence-specific DNA binding"/>
    <property type="evidence" value="ECO:0007669"/>
    <property type="project" value="TreeGrafter"/>
</dbReference>
<evidence type="ECO:0000256" key="5">
    <source>
        <dbReference type="SAM" id="MobiDB-lite"/>
    </source>
</evidence>